<dbReference type="PROSITE" id="PS00105">
    <property type="entry name" value="AA_TRANSFER_CLASS_1"/>
    <property type="match status" value="1"/>
</dbReference>
<dbReference type="GO" id="GO:0030170">
    <property type="term" value="F:pyridoxal phosphate binding"/>
    <property type="evidence" value="ECO:0007669"/>
    <property type="project" value="InterPro"/>
</dbReference>
<dbReference type="PANTHER" id="PTHR42885:SF1">
    <property type="entry name" value="THREONINE-PHOSPHATE DECARBOXYLASE"/>
    <property type="match status" value="1"/>
</dbReference>
<evidence type="ECO:0000256" key="3">
    <source>
        <dbReference type="ARBA" id="ARBA00004953"/>
    </source>
</evidence>
<evidence type="ECO:0000259" key="10">
    <source>
        <dbReference type="Pfam" id="PF00155"/>
    </source>
</evidence>
<dbReference type="SUPFAM" id="SSF53383">
    <property type="entry name" value="PLP-dependent transferases"/>
    <property type="match status" value="1"/>
</dbReference>
<dbReference type="Proteomes" id="UP000435138">
    <property type="component" value="Unassembled WGS sequence"/>
</dbReference>
<evidence type="ECO:0000256" key="1">
    <source>
        <dbReference type="ARBA" id="ARBA00001933"/>
    </source>
</evidence>
<gene>
    <name evidence="11" type="ORF">GAO09_18420</name>
</gene>
<evidence type="ECO:0000256" key="4">
    <source>
        <dbReference type="ARBA" id="ARBA00012285"/>
    </source>
</evidence>
<comment type="catalytic activity">
    <reaction evidence="9">
        <text>O-phospho-L-threonine + H(+) = (R)-1-aminopropan-2-yl phosphate + CO2</text>
        <dbReference type="Rhea" id="RHEA:11492"/>
        <dbReference type="ChEBI" id="CHEBI:15378"/>
        <dbReference type="ChEBI" id="CHEBI:16526"/>
        <dbReference type="ChEBI" id="CHEBI:58563"/>
        <dbReference type="ChEBI" id="CHEBI:58675"/>
        <dbReference type="EC" id="4.1.1.81"/>
    </reaction>
</comment>
<feature type="domain" description="Aminotransferase class I/classII large" evidence="10">
    <location>
        <begin position="58"/>
        <end position="328"/>
    </location>
</feature>
<dbReference type="InterPro" id="IPR004838">
    <property type="entry name" value="NHTrfase_class1_PyrdxlP-BS"/>
</dbReference>
<dbReference type="Pfam" id="PF00155">
    <property type="entry name" value="Aminotran_1_2"/>
    <property type="match status" value="1"/>
</dbReference>
<sequence>MQQDVELVKDTKIDHGGNLAGASTRFPNAPKPWIDLSTGINPHAYPHSDIASTAFCRLPEPSALHLLKCEAAAVYGAPSSKEVAAAPGTQILLPLLVECAFGGSIPPGAKAAILSPTYAEHAHMARLAGFDLTETAQFEELFAADLALVVNPNNPDGRLIDRADLLRLATHMAAKGGLLVVDEAFMDVMPPEHSVAGDIGPGLAVLRSFGKFYGLAGLRLGFALAPAADVRRIEARLGPWAVSGPALQIATQALADRDWQSDMRKTLPADLRRLDDLLTTAGLDIVGGTSLFRLIRHSNASALYEQFGEAGILVRSFNERPKDLRFGLPSGEGWERLTNLLASKPYQQLAAAER</sequence>
<proteinExistence type="predicted"/>
<dbReference type="RefSeq" id="WP_153355668.1">
    <property type="nucleotide sequence ID" value="NZ_WIXI01000046.1"/>
</dbReference>
<evidence type="ECO:0000256" key="7">
    <source>
        <dbReference type="ARBA" id="ARBA00023239"/>
    </source>
</evidence>
<accession>A0A6A8A9Q0</accession>
<reference evidence="11 12" key="1">
    <citation type="submission" date="2019-11" db="EMBL/GenBank/DDBJ databases">
        <title>Genome analysis of Rhizobacterium cereale a novel genus and species isolated from maize roots in North Spain.</title>
        <authorList>
            <person name="Menendez E."/>
            <person name="Flores-Felix J.D."/>
            <person name="Ramirez-Bahena M.-H."/>
            <person name="Igual J.M."/>
            <person name="Garcia-Fraile P."/>
            <person name="Peix A."/>
            <person name="Velazquez E."/>
        </authorList>
    </citation>
    <scope>NUCLEOTIDE SEQUENCE [LARGE SCALE GENOMIC DNA]</scope>
    <source>
        <strain evidence="11 12">RZME27</strain>
    </source>
</reference>
<organism evidence="11 12">
    <name type="scientific">Endobacterium cereale</name>
    <dbReference type="NCBI Taxonomy" id="2663029"/>
    <lineage>
        <taxon>Bacteria</taxon>
        <taxon>Pseudomonadati</taxon>
        <taxon>Pseudomonadota</taxon>
        <taxon>Alphaproteobacteria</taxon>
        <taxon>Hyphomicrobiales</taxon>
        <taxon>Rhizobiaceae</taxon>
        <taxon>Endobacterium</taxon>
    </lineage>
</organism>
<dbReference type="EMBL" id="WIXI01000046">
    <property type="protein sequence ID" value="MQY48015.1"/>
    <property type="molecule type" value="Genomic_DNA"/>
</dbReference>
<dbReference type="GO" id="GO:0009236">
    <property type="term" value="P:cobalamin biosynthetic process"/>
    <property type="evidence" value="ECO:0007669"/>
    <property type="project" value="UniProtKB-UniPathway"/>
</dbReference>
<dbReference type="Gene3D" id="3.40.640.10">
    <property type="entry name" value="Type I PLP-dependent aspartate aminotransferase-like (Major domain)"/>
    <property type="match status" value="1"/>
</dbReference>
<evidence type="ECO:0000256" key="8">
    <source>
        <dbReference type="ARBA" id="ARBA00029996"/>
    </source>
</evidence>
<dbReference type="AlphaFoldDB" id="A0A6A8A9Q0"/>
<dbReference type="InterPro" id="IPR015422">
    <property type="entry name" value="PyrdxlP-dep_Trfase_small"/>
</dbReference>
<evidence type="ECO:0000256" key="2">
    <source>
        <dbReference type="ARBA" id="ARBA00003444"/>
    </source>
</evidence>
<keyword evidence="6" id="KW-0663">Pyridoxal phosphate</keyword>
<comment type="caution">
    <text evidence="11">The sequence shown here is derived from an EMBL/GenBank/DDBJ whole genome shotgun (WGS) entry which is preliminary data.</text>
</comment>
<name>A0A6A8A9Q0_9HYPH</name>
<evidence type="ECO:0000313" key="12">
    <source>
        <dbReference type="Proteomes" id="UP000435138"/>
    </source>
</evidence>
<evidence type="ECO:0000256" key="6">
    <source>
        <dbReference type="ARBA" id="ARBA00022898"/>
    </source>
</evidence>
<keyword evidence="7 11" id="KW-0456">Lyase</keyword>
<evidence type="ECO:0000313" key="11">
    <source>
        <dbReference type="EMBL" id="MQY48015.1"/>
    </source>
</evidence>
<evidence type="ECO:0000256" key="5">
    <source>
        <dbReference type="ARBA" id="ARBA00022573"/>
    </source>
</evidence>
<dbReference type="InterPro" id="IPR015424">
    <property type="entry name" value="PyrdxlP-dep_Trfase"/>
</dbReference>
<dbReference type="InterPro" id="IPR005860">
    <property type="entry name" value="CobD"/>
</dbReference>
<evidence type="ECO:0000256" key="9">
    <source>
        <dbReference type="ARBA" id="ARBA00048531"/>
    </source>
</evidence>
<dbReference type="InterPro" id="IPR004839">
    <property type="entry name" value="Aminotransferase_I/II_large"/>
</dbReference>
<comment type="pathway">
    <text evidence="3">Cofactor biosynthesis; adenosylcobalamin biosynthesis.</text>
</comment>
<dbReference type="InterPro" id="IPR015421">
    <property type="entry name" value="PyrdxlP-dep_Trfase_major"/>
</dbReference>
<dbReference type="CDD" id="cd00609">
    <property type="entry name" value="AAT_like"/>
    <property type="match status" value="1"/>
</dbReference>
<comment type="cofactor">
    <cofactor evidence="1">
        <name>pyridoxal 5'-phosphate</name>
        <dbReference type="ChEBI" id="CHEBI:597326"/>
    </cofactor>
</comment>
<keyword evidence="12" id="KW-1185">Reference proteome</keyword>
<dbReference type="NCBIfam" id="TIGR01140">
    <property type="entry name" value="L_thr_O3P_dcar"/>
    <property type="match status" value="1"/>
</dbReference>
<dbReference type="EC" id="4.1.1.81" evidence="4"/>
<comment type="function">
    <text evidence="2">Decarboxylates L-threonine-O-3-phosphate to yield (R)-1-amino-2-propanol O-2-phosphate, the precursor for the linkage between the nucleotide loop and the corrin ring in cobalamin.</text>
</comment>
<dbReference type="PANTHER" id="PTHR42885">
    <property type="entry name" value="HISTIDINOL-PHOSPHATE AMINOTRANSFERASE-RELATED"/>
    <property type="match status" value="1"/>
</dbReference>
<keyword evidence="5" id="KW-0169">Cobalamin biosynthesis</keyword>
<protein>
    <recommendedName>
        <fullName evidence="4">threonine-phosphate decarboxylase</fullName>
        <ecNumber evidence="4">4.1.1.81</ecNumber>
    </recommendedName>
    <alternativeName>
        <fullName evidence="8">L-threonine-O-3-phosphate decarboxylase</fullName>
    </alternativeName>
</protein>
<dbReference type="UniPathway" id="UPA00148"/>
<dbReference type="GO" id="GO:0048472">
    <property type="term" value="F:threonine-phosphate decarboxylase activity"/>
    <property type="evidence" value="ECO:0007669"/>
    <property type="project" value="UniProtKB-EC"/>
</dbReference>
<dbReference type="Gene3D" id="3.90.1150.10">
    <property type="entry name" value="Aspartate Aminotransferase, domain 1"/>
    <property type="match status" value="1"/>
</dbReference>